<dbReference type="OrthoDB" id="69283at2759"/>
<dbReference type="EMBL" id="KI913956">
    <property type="protein sequence ID" value="ETW05549.1"/>
    <property type="molecule type" value="Genomic_DNA"/>
</dbReference>
<dbReference type="RefSeq" id="XP_008865326.1">
    <property type="nucleotide sequence ID" value="XM_008867104.1"/>
</dbReference>
<gene>
    <name evidence="2" type="ORF">H310_03299</name>
</gene>
<evidence type="ECO:0000313" key="2">
    <source>
        <dbReference type="EMBL" id="ETW05549.1"/>
    </source>
</evidence>
<reference evidence="2" key="1">
    <citation type="submission" date="2013-12" db="EMBL/GenBank/DDBJ databases">
        <title>The Genome Sequence of Aphanomyces invadans NJM9701.</title>
        <authorList>
            <consortium name="The Broad Institute Genomics Platform"/>
            <person name="Russ C."/>
            <person name="Tyler B."/>
            <person name="van West P."/>
            <person name="Dieguez-Uribeondo J."/>
            <person name="Young S.K."/>
            <person name="Zeng Q."/>
            <person name="Gargeya S."/>
            <person name="Fitzgerald M."/>
            <person name="Abouelleil A."/>
            <person name="Alvarado L."/>
            <person name="Chapman S.B."/>
            <person name="Gainer-Dewar J."/>
            <person name="Goldberg J."/>
            <person name="Griggs A."/>
            <person name="Gujja S."/>
            <person name="Hansen M."/>
            <person name="Howarth C."/>
            <person name="Imamovic A."/>
            <person name="Ireland A."/>
            <person name="Larimer J."/>
            <person name="McCowan C."/>
            <person name="Murphy C."/>
            <person name="Pearson M."/>
            <person name="Poon T.W."/>
            <person name="Priest M."/>
            <person name="Roberts A."/>
            <person name="Saif S."/>
            <person name="Shea T."/>
            <person name="Sykes S."/>
            <person name="Wortman J."/>
            <person name="Nusbaum C."/>
            <person name="Birren B."/>
        </authorList>
    </citation>
    <scope>NUCLEOTIDE SEQUENCE [LARGE SCALE GENOMIC DNA]</scope>
    <source>
        <strain evidence="2">NJM9701</strain>
    </source>
</reference>
<protein>
    <submittedName>
        <fullName evidence="2">Uncharacterized protein</fullName>
    </submittedName>
</protein>
<feature type="compositionally biased region" description="Basic and acidic residues" evidence="1">
    <location>
        <begin position="54"/>
        <end position="76"/>
    </location>
</feature>
<name>A0A024UGY2_9STRA</name>
<feature type="compositionally biased region" description="Acidic residues" evidence="1">
    <location>
        <begin position="34"/>
        <end position="53"/>
    </location>
</feature>
<evidence type="ECO:0000256" key="1">
    <source>
        <dbReference type="SAM" id="MobiDB-lite"/>
    </source>
</evidence>
<sequence length="217" mass="24394">MTGPSDTAPEPTAAAVAPTAAELLANDRAVLDFASEDEETEEGDDEEGEEVDEERPAKRQRQDPPAKDTSRQIEIPRKATFTRADKINNSIMRVTGNSVDGGFSMFNTSSSIPMMTVYKKEIAAARKLLTAKKPQEAFCIAMATYLSMQDYDVWYHDTEDHRGVETLFTSFYKLWNDIFKSDDDTIGLKGRDVLIGELSKFGKRAKDDHNYDFPWFA</sequence>
<accession>A0A024UGY2</accession>
<dbReference type="GeneID" id="20080349"/>
<dbReference type="AlphaFoldDB" id="A0A024UGY2"/>
<feature type="region of interest" description="Disordered" evidence="1">
    <location>
        <begin position="26"/>
        <end position="76"/>
    </location>
</feature>
<organism evidence="2">
    <name type="scientific">Aphanomyces invadans</name>
    <dbReference type="NCBI Taxonomy" id="157072"/>
    <lineage>
        <taxon>Eukaryota</taxon>
        <taxon>Sar</taxon>
        <taxon>Stramenopiles</taxon>
        <taxon>Oomycota</taxon>
        <taxon>Saprolegniomycetes</taxon>
        <taxon>Saprolegniales</taxon>
        <taxon>Verrucalvaceae</taxon>
        <taxon>Aphanomyces</taxon>
    </lineage>
</organism>
<proteinExistence type="predicted"/>
<dbReference type="VEuPathDB" id="FungiDB:H310_03299"/>